<name>A0A914E104_9BILA</name>
<keyword evidence="6" id="KW-0813">Transport</keyword>
<evidence type="ECO:0000256" key="7">
    <source>
        <dbReference type="SAM" id="MobiDB-lite"/>
    </source>
</evidence>
<comment type="function">
    <text evidence="6">Forms chloride channels.</text>
</comment>
<evidence type="ECO:0000256" key="4">
    <source>
        <dbReference type="ARBA" id="ARBA00023136"/>
    </source>
</evidence>
<keyword evidence="8" id="KW-1185">Reference proteome</keyword>
<dbReference type="Pfam" id="PF01062">
    <property type="entry name" value="Bestrophin"/>
    <property type="match status" value="1"/>
</dbReference>
<evidence type="ECO:0000256" key="1">
    <source>
        <dbReference type="ARBA" id="ARBA00004370"/>
    </source>
</evidence>
<dbReference type="GO" id="GO:0034707">
    <property type="term" value="C:chloride channel complex"/>
    <property type="evidence" value="ECO:0007669"/>
    <property type="project" value="UniProtKB-KW"/>
</dbReference>
<evidence type="ECO:0000256" key="2">
    <source>
        <dbReference type="ARBA" id="ARBA00022692"/>
    </source>
</evidence>
<keyword evidence="3 6" id="KW-1133">Transmembrane helix</keyword>
<keyword evidence="6" id="KW-1003">Cell membrane</keyword>
<feature type="transmembrane region" description="Helical" evidence="6">
    <location>
        <begin position="131"/>
        <end position="147"/>
    </location>
</feature>
<dbReference type="GO" id="GO:0005886">
    <property type="term" value="C:plasma membrane"/>
    <property type="evidence" value="ECO:0007669"/>
    <property type="project" value="UniProtKB-SubCell"/>
</dbReference>
<keyword evidence="4 6" id="KW-0472">Membrane</keyword>
<evidence type="ECO:0000313" key="9">
    <source>
        <dbReference type="WBParaSite" id="ACRNAN_scaffold4763.g9873.t1"/>
    </source>
</evidence>
<dbReference type="InterPro" id="IPR000615">
    <property type="entry name" value="Bestrophin"/>
</dbReference>
<proteinExistence type="inferred from homology"/>
<dbReference type="WBParaSite" id="ACRNAN_scaffold4763.g9873.t1">
    <property type="protein sequence ID" value="ACRNAN_scaffold4763.g9873.t1"/>
    <property type="gene ID" value="ACRNAN_scaffold4763.g9873"/>
</dbReference>
<dbReference type="PANTHER" id="PTHR10736:SF0">
    <property type="entry name" value="BESTROPHIN HOMOLOG"/>
    <property type="match status" value="1"/>
</dbReference>
<feature type="compositionally biased region" description="Basic residues" evidence="7">
    <location>
        <begin position="236"/>
        <end position="247"/>
    </location>
</feature>
<feature type="compositionally biased region" description="Basic and acidic residues" evidence="7">
    <location>
        <begin position="248"/>
        <end position="264"/>
    </location>
</feature>
<feature type="transmembrane region" description="Helical" evidence="6">
    <location>
        <begin position="77"/>
        <end position="95"/>
    </location>
</feature>
<evidence type="ECO:0000256" key="6">
    <source>
        <dbReference type="RuleBase" id="RU363126"/>
    </source>
</evidence>
<accession>A0A914E104</accession>
<keyword evidence="6" id="KW-0406">Ion transport</keyword>
<protein>
    <recommendedName>
        <fullName evidence="6">Bestrophin homolog</fullName>
    </recommendedName>
</protein>
<comment type="similarity">
    <text evidence="5 6">Belongs to the anion channel-forming bestrophin (TC 1.A.46) family. Calcium-sensitive chloride channel subfamily.</text>
</comment>
<comment type="subcellular location">
    <subcellularLocation>
        <location evidence="6">Cell membrane</location>
        <topology evidence="6">Multi-pass membrane protein</topology>
    </subcellularLocation>
    <subcellularLocation>
        <location evidence="1">Membrane</location>
    </subcellularLocation>
</comment>
<organism evidence="8 9">
    <name type="scientific">Acrobeloides nanus</name>
    <dbReference type="NCBI Taxonomy" id="290746"/>
    <lineage>
        <taxon>Eukaryota</taxon>
        <taxon>Metazoa</taxon>
        <taxon>Ecdysozoa</taxon>
        <taxon>Nematoda</taxon>
        <taxon>Chromadorea</taxon>
        <taxon>Rhabditida</taxon>
        <taxon>Tylenchina</taxon>
        <taxon>Cephalobomorpha</taxon>
        <taxon>Cephaloboidea</taxon>
        <taxon>Cephalobidae</taxon>
        <taxon>Acrobeloides</taxon>
    </lineage>
</organism>
<keyword evidence="6" id="KW-0868">Chloride</keyword>
<evidence type="ECO:0000313" key="8">
    <source>
        <dbReference type="Proteomes" id="UP000887540"/>
    </source>
</evidence>
<keyword evidence="6" id="KW-0407">Ion channel</keyword>
<dbReference type="PANTHER" id="PTHR10736">
    <property type="entry name" value="BESTROPHIN"/>
    <property type="match status" value="1"/>
</dbReference>
<keyword evidence="2 6" id="KW-0812">Transmembrane</keyword>
<keyword evidence="6" id="KW-0869">Chloride channel</keyword>
<evidence type="ECO:0000256" key="3">
    <source>
        <dbReference type="ARBA" id="ARBA00022989"/>
    </source>
</evidence>
<reference evidence="9" key="1">
    <citation type="submission" date="2022-11" db="UniProtKB">
        <authorList>
            <consortium name="WormBaseParasite"/>
        </authorList>
    </citation>
    <scope>IDENTIFICATION</scope>
</reference>
<feature type="region of interest" description="Disordered" evidence="7">
    <location>
        <begin position="236"/>
        <end position="264"/>
    </location>
</feature>
<dbReference type="AlphaFoldDB" id="A0A914E104"/>
<dbReference type="Proteomes" id="UP000887540">
    <property type="component" value="Unplaced"/>
</dbReference>
<sequence length="280" mass="32656">MQVKRRFPTMENIVESGLMTKEELDEYNSIESPHAKYWFPTEWAFQLLRKARTLNLIDSDIVYIHIMERLAKFRSSIMNLVIYDWISIPIIYTQVVNLTVRCYFLCNLMGRQYLKHDYEIPNSKTVNIIDLYVPIMTICQLVFYLGWMKAAEVMLNPFGEDDDDFECNYILDRNLEVGMLIVDSCYEGLPDSGDDDSGNYAYTAAEEPEDRINLQGSCSKVKPTQKRACPCPKIKWAKQRKPSRRQRKTSENDRNSKEDKKFPLKEVINSKSNGIIVIEA</sequence>
<dbReference type="GO" id="GO:0005254">
    <property type="term" value="F:chloride channel activity"/>
    <property type="evidence" value="ECO:0007669"/>
    <property type="project" value="UniProtKB-KW"/>
</dbReference>
<dbReference type="InterPro" id="IPR021134">
    <property type="entry name" value="Bestrophin-like"/>
</dbReference>
<evidence type="ECO:0000256" key="5">
    <source>
        <dbReference type="ARBA" id="ARBA00034769"/>
    </source>
</evidence>